<name>A0A1B2DCA0_9BACL</name>
<evidence type="ECO:0000313" key="1">
    <source>
        <dbReference type="EMBL" id="ANY65333.1"/>
    </source>
</evidence>
<sequence>MQEMKNAAEQLMNWQAELDLHQYEQVQSGTVKHQADEQQHPALEEINENLHVACIEPNIRRFCVSQPDCSILNKGGEAAA</sequence>
<accession>A0A1B2DCA0</accession>
<proteinExistence type="predicted"/>
<protein>
    <submittedName>
        <fullName evidence="1">Uncharacterized protein</fullName>
    </submittedName>
</protein>
<dbReference type="EMBL" id="CP016808">
    <property type="protein sequence ID" value="ANY65333.1"/>
    <property type="molecule type" value="Genomic_DNA"/>
</dbReference>
<gene>
    <name evidence="1" type="ORF">BBD42_01720</name>
</gene>
<dbReference type="AlphaFoldDB" id="A0A1B2DCA0"/>
<reference evidence="1" key="1">
    <citation type="submission" date="2016-08" db="EMBL/GenBank/DDBJ databases">
        <title>Complete Genome Seqeunce of Paenibacillus sp. BIHB 4019 from tea rhizoplane.</title>
        <authorList>
            <person name="Thakur R."/>
            <person name="Swarnkar M.K."/>
            <person name="Gulati A."/>
        </authorList>
    </citation>
    <scope>NUCLEOTIDE SEQUENCE [LARGE SCALE GENOMIC DNA]</scope>
    <source>
        <strain evidence="1">BIHB4019</strain>
    </source>
</reference>
<organism evidence="1">
    <name type="scientific">Paenibacillus sp. BIHB 4019</name>
    <dbReference type="NCBI Taxonomy" id="1870819"/>
    <lineage>
        <taxon>Bacteria</taxon>
        <taxon>Bacillati</taxon>
        <taxon>Bacillota</taxon>
        <taxon>Bacilli</taxon>
        <taxon>Bacillales</taxon>
        <taxon>Paenibacillaceae</taxon>
        <taxon>Paenibacillus</taxon>
    </lineage>
</organism>